<evidence type="ECO:0000313" key="1">
    <source>
        <dbReference type="EMBL" id="KAK7377246.1"/>
    </source>
</evidence>
<dbReference type="EMBL" id="JAYMYR010000002">
    <property type="protein sequence ID" value="KAK7377246.1"/>
    <property type="molecule type" value="Genomic_DNA"/>
</dbReference>
<dbReference type="AlphaFoldDB" id="A0AAN9NQP3"/>
<protein>
    <submittedName>
        <fullName evidence="1">Uncharacterized protein</fullName>
    </submittedName>
</protein>
<accession>A0AAN9NQP3</accession>
<sequence length="76" mass="8286">MSLMSRINGKRSNKDSTLMYAGTVGGNASILRRASDVPLRDSVVSHLVSSLTLLKLLATLFSCRLCLSDPHVQRIL</sequence>
<proteinExistence type="predicted"/>
<evidence type="ECO:0000313" key="2">
    <source>
        <dbReference type="Proteomes" id="UP001374584"/>
    </source>
</evidence>
<keyword evidence="2" id="KW-1185">Reference proteome</keyword>
<reference evidence="1 2" key="1">
    <citation type="submission" date="2024-01" db="EMBL/GenBank/DDBJ databases">
        <title>The genomes of 5 underutilized Papilionoideae crops provide insights into root nodulation and disease resistanc.</title>
        <authorList>
            <person name="Jiang F."/>
        </authorList>
    </citation>
    <scope>NUCLEOTIDE SEQUENCE [LARGE SCALE GENOMIC DNA]</scope>
    <source>
        <strain evidence="1">JINMINGXINNONG_FW02</strain>
        <tissue evidence="1">Leaves</tissue>
    </source>
</reference>
<name>A0AAN9NQP3_PHACN</name>
<dbReference type="Proteomes" id="UP001374584">
    <property type="component" value="Unassembled WGS sequence"/>
</dbReference>
<gene>
    <name evidence="1" type="ORF">VNO80_02668</name>
</gene>
<organism evidence="1 2">
    <name type="scientific">Phaseolus coccineus</name>
    <name type="common">Scarlet runner bean</name>
    <name type="synonym">Phaseolus multiflorus</name>
    <dbReference type="NCBI Taxonomy" id="3886"/>
    <lineage>
        <taxon>Eukaryota</taxon>
        <taxon>Viridiplantae</taxon>
        <taxon>Streptophyta</taxon>
        <taxon>Embryophyta</taxon>
        <taxon>Tracheophyta</taxon>
        <taxon>Spermatophyta</taxon>
        <taxon>Magnoliopsida</taxon>
        <taxon>eudicotyledons</taxon>
        <taxon>Gunneridae</taxon>
        <taxon>Pentapetalae</taxon>
        <taxon>rosids</taxon>
        <taxon>fabids</taxon>
        <taxon>Fabales</taxon>
        <taxon>Fabaceae</taxon>
        <taxon>Papilionoideae</taxon>
        <taxon>50 kb inversion clade</taxon>
        <taxon>NPAAA clade</taxon>
        <taxon>indigoferoid/millettioid clade</taxon>
        <taxon>Phaseoleae</taxon>
        <taxon>Phaseolus</taxon>
    </lineage>
</organism>
<comment type="caution">
    <text evidence="1">The sequence shown here is derived from an EMBL/GenBank/DDBJ whole genome shotgun (WGS) entry which is preliminary data.</text>
</comment>